<protein>
    <submittedName>
        <fullName evidence="2">Uncharacterized protein</fullName>
    </submittedName>
</protein>
<evidence type="ECO:0000313" key="3">
    <source>
        <dbReference type="Proteomes" id="UP000000768"/>
    </source>
</evidence>
<dbReference type="AlphaFoldDB" id="A0A1Z5R8N5"/>
<proteinExistence type="predicted"/>
<accession>A0A1Z5R8N5</accession>
<keyword evidence="3" id="KW-1185">Reference proteome</keyword>
<evidence type="ECO:0000313" key="2">
    <source>
        <dbReference type="EMBL" id="OQU79815.1"/>
    </source>
</evidence>
<dbReference type="InParanoid" id="A0A1Z5R8N5"/>
<dbReference type="EMBL" id="CM000766">
    <property type="protein sequence ID" value="OQU79815.1"/>
    <property type="molecule type" value="Genomic_DNA"/>
</dbReference>
<organism evidence="2 3">
    <name type="scientific">Sorghum bicolor</name>
    <name type="common">Sorghum</name>
    <name type="synonym">Sorghum vulgare</name>
    <dbReference type="NCBI Taxonomy" id="4558"/>
    <lineage>
        <taxon>Eukaryota</taxon>
        <taxon>Viridiplantae</taxon>
        <taxon>Streptophyta</taxon>
        <taxon>Embryophyta</taxon>
        <taxon>Tracheophyta</taxon>
        <taxon>Spermatophyta</taxon>
        <taxon>Magnoliopsida</taxon>
        <taxon>Liliopsida</taxon>
        <taxon>Poales</taxon>
        <taxon>Poaceae</taxon>
        <taxon>PACMAD clade</taxon>
        <taxon>Panicoideae</taxon>
        <taxon>Andropogonodae</taxon>
        <taxon>Andropogoneae</taxon>
        <taxon>Sorghinae</taxon>
        <taxon>Sorghum</taxon>
    </lineage>
</organism>
<dbReference type="OMA" id="NEVNECH"/>
<dbReference type="Proteomes" id="UP000000768">
    <property type="component" value="Chromosome 7"/>
</dbReference>
<dbReference type="Gramene" id="OQU79815">
    <property type="protein sequence ID" value="OQU79815"/>
    <property type="gene ID" value="SORBI_3007G024000"/>
</dbReference>
<reference evidence="2 3" key="1">
    <citation type="journal article" date="2009" name="Nature">
        <title>The Sorghum bicolor genome and the diversification of grasses.</title>
        <authorList>
            <person name="Paterson A.H."/>
            <person name="Bowers J.E."/>
            <person name="Bruggmann R."/>
            <person name="Dubchak I."/>
            <person name="Grimwood J."/>
            <person name="Gundlach H."/>
            <person name="Haberer G."/>
            <person name="Hellsten U."/>
            <person name="Mitros T."/>
            <person name="Poliakov A."/>
            <person name="Schmutz J."/>
            <person name="Spannagl M."/>
            <person name="Tang H."/>
            <person name="Wang X."/>
            <person name="Wicker T."/>
            <person name="Bharti A.K."/>
            <person name="Chapman J."/>
            <person name="Feltus F.A."/>
            <person name="Gowik U."/>
            <person name="Grigoriev I.V."/>
            <person name="Lyons E."/>
            <person name="Maher C.A."/>
            <person name="Martis M."/>
            <person name="Narechania A."/>
            <person name="Otillar R.P."/>
            <person name="Penning B.W."/>
            <person name="Salamov A.A."/>
            <person name="Wang Y."/>
            <person name="Zhang L."/>
            <person name="Carpita N.C."/>
            <person name="Freeling M."/>
            <person name="Gingle A.R."/>
            <person name="Hash C.T."/>
            <person name="Keller B."/>
            <person name="Klein P."/>
            <person name="Kresovich S."/>
            <person name="McCann M.C."/>
            <person name="Ming R."/>
            <person name="Peterson D.G."/>
            <person name="Mehboob-ur-Rahman"/>
            <person name="Ware D."/>
            <person name="Westhoff P."/>
            <person name="Mayer K.F."/>
            <person name="Messing J."/>
            <person name="Rokhsar D.S."/>
        </authorList>
    </citation>
    <scope>NUCLEOTIDE SEQUENCE [LARGE SCALE GENOMIC DNA]</scope>
    <source>
        <strain evidence="3">cv. BTx623</strain>
    </source>
</reference>
<name>A0A1Z5R8N5_SORBI</name>
<evidence type="ECO:0000256" key="1">
    <source>
        <dbReference type="SAM" id="SignalP"/>
    </source>
</evidence>
<gene>
    <name evidence="2" type="ORF">SORBI_3007G024000</name>
</gene>
<reference evidence="3" key="2">
    <citation type="journal article" date="2018" name="Plant J.">
        <title>The Sorghum bicolor reference genome: improved assembly, gene annotations, a transcriptome atlas, and signatures of genome organization.</title>
        <authorList>
            <person name="McCormick R.F."/>
            <person name="Truong S.K."/>
            <person name="Sreedasyam A."/>
            <person name="Jenkins J."/>
            <person name="Shu S."/>
            <person name="Sims D."/>
            <person name="Kennedy M."/>
            <person name="Amirebrahimi M."/>
            <person name="Weers B.D."/>
            <person name="McKinley B."/>
            <person name="Mattison A."/>
            <person name="Morishige D.T."/>
            <person name="Grimwood J."/>
            <person name="Schmutz J."/>
            <person name="Mullet J.E."/>
        </authorList>
    </citation>
    <scope>NUCLEOTIDE SEQUENCE [LARGE SCALE GENOMIC DNA]</scope>
    <source>
        <strain evidence="3">cv. BTx623</strain>
    </source>
</reference>
<sequence length="98" mass="10941">MIAVTMQERMGTVVVMLILGCFVVLSQSQHTINPVESDRIQPCECQRRPLCRDNMCFCCRENQCYNEVNECHAHCCRGPETAPAPSPAPAPAIINKSF</sequence>
<feature type="signal peptide" evidence="1">
    <location>
        <begin position="1"/>
        <end position="28"/>
    </location>
</feature>
<keyword evidence="1" id="KW-0732">Signal</keyword>
<feature type="chain" id="PRO_5012554852" evidence="1">
    <location>
        <begin position="29"/>
        <end position="98"/>
    </location>
</feature>